<dbReference type="RefSeq" id="WP_021745704.1">
    <property type="nucleotide sequence ID" value="NZ_KI271372.1"/>
</dbReference>
<reference evidence="1 2" key="1">
    <citation type="submission" date="2013-06" db="EMBL/GenBank/DDBJ databases">
        <authorList>
            <person name="Weinstock G."/>
            <person name="Sodergren E."/>
            <person name="Lobos E.A."/>
            <person name="Fulton L."/>
            <person name="Fulton R."/>
            <person name="Courtney L."/>
            <person name="Fronick C."/>
            <person name="O'Laughlin M."/>
            <person name="Godfrey J."/>
            <person name="Wilson R.M."/>
            <person name="Miner T."/>
            <person name="Farmer C."/>
            <person name="Delehaunty K."/>
            <person name="Cordes M."/>
            <person name="Minx P."/>
            <person name="Tomlinson C."/>
            <person name="Chen J."/>
            <person name="Wollam A."/>
            <person name="Pepin K.H."/>
            <person name="Bhonagiri V."/>
            <person name="Zhang X."/>
            <person name="Warren W."/>
            <person name="Mitreva M."/>
            <person name="Mardis E.R."/>
            <person name="Wilson R.K."/>
        </authorList>
    </citation>
    <scope>NUCLEOTIDE SEQUENCE [LARGE SCALE GENOMIC DNA]</scope>
    <source>
        <strain evidence="1 2">F0279</strain>
    </source>
</reference>
<name>U2RGJ9_LEPWF</name>
<dbReference type="HOGENOM" id="CLU_760306_0_0_0"/>
<comment type="caution">
    <text evidence="1">The sequence shown here is derived from an EMBL/GenBank/DDBJ whole genome shotgun (WGS) entry which is preliminary data.</text>
</comment>
<gene>
    <name evidence="1" type="ORF">HMPREF9015_01251</name>
</gene>
<sequence>MKNKKFYFDFEYFPEISYESYILKFFVDGKDLCELKNEKYKYDKLGDIYFIAYRLKSGKSLEKILTIPFPYDELKVKKEKKFTAVELVEKIDKRYEEKGYDVDIEEVSILNDWCYNHCLPPVGPGKTANVYFNLVDDKIEISWMNDEYFKYQKGVYYIPKKTFKNEVLKFIKIMFERREIVEQKLNLVVINGKKISAKRNYDTEMEFEDQMLEELKNVNYNLKTVYELIHMTEKDRIIVPIILKYIKLTNNIYDKANLIRFLGIKGLFEALPDLEEQLKGEDNLDIKAAILNTISVIKK</sequence>
<dbReference type="EMBL" id="AWVM01000067">
    <property type="protein sequence ID" value="ERK49852.1"/>
    <property type="molecule type" value="Genomic_DNA"/>
</dbReference>
<dbReference type="PATRIC" id="fig|888055.3.peg.1206"/>
<proteinExistence type="predicted"/>
<evidence type="ECO:0000313" key="2">
    <source>
        <dbReference type="Proteomes" id="UP000016626"/>
    </source>
</evidence>
<accession>U2RGJ9</accession>
<organism evidence="1 2">
    <name type="scientific">Leptotrichia wadei (strain F0279)</name>
    <dbReference type="NCBI Taxonomy" id="888055"/>
    <lineage>
        <taxon>Bacteria</taxon>
        <taxon>Fusobacteriati</taxon>
        <taxon>Fusobacteriota</taxon>
        <taxon>Fusobacteriia</taxon>
        <taxon>Fusobacteriales</taxon>
        <taxon>Leptotrichiaceae</taxon>
        <taxon>Leptotrichia</taxon>
    </lineage>
</organism>
<protein>
    <submittedName>
        <fullName evidence="1">Uncharacterized protein</fullName>
    </submittedName>
</protein>
<evidence type="ECO:0000313" key="1">
    <source>
        <dbReference type="EMBL" id="ERK49852.1"/>
    </source>
</evidence>
<dbReference type="AlphaFoldDB" id="U2RGJ9"/>
<dbReference type="Proteomes" id="UP000016626">
    <property type="component" value="Unassembled WGS sequence"/>
</dbReference>